<name>A0ABY3ZIN1_STRRM</name>
<evidence type="ECO:0000313" key="5">
    <source>
        <dbReference type="Proteomes" id="UP000829494"/>
    </source>
</evidence>
<sequence>MSDTARSAWVKRLPGAEPAAHHLVCFPHAGGGASFFRPWRDTLPPATELLVIQYPGREDRLQEPFAETVEEVVEGVSAQLTAELDGAPVTFFGHSMGALIAYEVARHWERLGLPGPERLVVSGQYAPGELPPQDVHERDDDGVLEVVERLGGAASDVRRSPELKEFVAALTRADYRMLDGYEPYDGEPVTAALTALCGRDDPAVSPEDVARWRDFTTGPFELLRFPGGHFYLRDGRQAVISALAGALPHATGQYT</sequence>
<dbReference type="Pfam" id="PF00975">
    <property type="entry name" value="Thioesterase"/>
    <property type="match status" value="1"/>
</dbReference>
<keyword evidence="4" id="KW-0808">Transferase</keyword>
<keyword evidence="5" id="KW-1185">Reference proteome</keyword>
<dbReference type="InterPro" id="IPR012223">
    <property type="entry name" value="TEII"/>
</dbReference>
<evidence type="ECO:0000313" key="4">
    <source>
        <dbReference type="EMBL" id="UNZ08274.1"/>
    </source>
</evidence>
<dbReference type="Gene3D" id="3.40.50.1820">
    <property type="entry name" value="alpha/beta hydrolase"/>
    <property type="match status" value="1"/>
</dbReference>
<accession>A0ABY3ZIN1</accession>
<dbReference type="PANTHER" id="PTHR11487:SF0">
    <property type="entry name" value="S-ACYL FATTY ACID SYNTHASE THIOESTERASE, MEDIUM CHAIN"/>
    <property type="match status" value="1"/>
</dbReference>
<keyword evidence="4" id="KW-0436">Ligase</keyword>
<protein>
    <submittedName>
        <fullName evidence="4">Phenyloxazoline synthase MbtB</fullName>
        <ecNumber evidence="4">6.3.2.-</ecNumber>
    </submittedName>
</protein>
<dbReference type="InterPro" id="IPR001031">
    <property type="entry name" value="Thioesterase"/>
</dbReference>
<evidence type="ECO:0000256" key="2">
    <source>
        <dbReference type="ARBA" id="ARBA00022801"/>
    </source>
</evidence>
<evidence type="ECO:0000256" key="1">
    <source>
        <dbReference type="ARBA" id="ARBA00007169"/>
    </source>
</evidence>
<dbReference type="GO" id="GO:0016301">
    <property type="term" value="F:kinase activity"/>
    <property type="evidence" value="ECO:0007669"/>
    <property type="project" value="UniProtKB-KW"/>
</dbReference>
<dbReference type="PANTHER" id="PTHR11487">
    <property type="entry name" value="THIOESTERASE"/>
    <property type="match status" value="1"/>
</dbReference>
<dbReference type="Proteomes" id="UP000829494">
    <property type="component" value="Chromosome"/>
</dbReference>
<dbReference type="SUPFAM" id="SSF53474">
    <property type="entry name" value="alpha/beta-Hydrolases"/>
    <property type="match status" value="1"/>
</dbReference>
<dbReference type="InterPro" id="IPR029058">
    <property type="entry name" value="AB_hydrolase_fold"/>
</dbReference>
<keyword evidence="4" id="KW-0418">Kinase</keyword>
<dbReference type="GO" id="GO:0016874">
    <property type="term" value="F:ligase activity"/>
    <property type="evidence" value="ECO:0007669"/>
    <property type="project" value="UniProtKB-KW"/>
</dbReference>
<dbReference type="RefSeq" id="WP_003980468.1">
    <property type="nucleotide sequence ID" value="NZ_CP043497.1"/>
</dbReference>
<dbReference type="EC" id="6.3.2.-" evidence="4"/>
<evidence type="ECO:0000259" key="3">
    <source>
        <dbReference type="SMART" id="SM00824"/>
    </source>
</evidence>
<dbReference type="GeneID" id="66852573"/>
<dbReference type="SMART" id="SM00824">
    <property type="entry name" value="PKS_TE"/>
    <property type="match status" value="1"/>
</dbReference>
<proteinExistence type="inferred from homology"/>
<dbReference type="EMBL" id="CP094298">
    <property type="protein sequence ID" value="UNZ08274.1"/>
    <property type="molecule type" value="Genomic_DNA"/>
</dbReference>
<keyword evidence="2" id="KW-0378">Hydrolase</keyword>
<comment type="similarity">
    <text evidence="1">Belongs to the thioesterase family.</text>
</comment>
<organism evidence="4 5">
    <name type="scientific">Streptomyces rimosus subsp. rimosus</name>
    <dbReference type="NCBI Taxonomy" id="132474"/>
    <lineage>
        <taxon>Bacteria</taxon>
        <taxon>Bacillati</taxon>
        <taxon>Actinomycetota</taxon>
        <taxon>Actinomycetes</taxon>
        <taxon>Kitasatosporales</taxon>
        <taxon>Streptomycetaceae</taxon>
        <taxon>Streptomyces</taxon>
    </lineage>
</organism>
<reference evidence="4 5" key="1">
    <citation type="submission" date="2022-03" db="EMBL/GenBank/DDBJ databases">
        <title>Complete genome of Streptomyces rimosus ssp. rimosus R7 (=ATCC 10970).</title>
        <authorList>
            <person name="Beganovic S."/>
            <person name="Ruckert C."/>
            <person name="Busche T."/>
            <person name="Kalinowski J."/>
            <person name="Wittmann C."/>
        </authorList>
    </citation>
    <scope>NUCLEOTIDE SEQUENCE [LARGE SCALE GENOMIC DNA]</scope>
    <source>
        <strain evidence="4 5">R7</strain>
    </source>
</reference>
<feature type="domain" description="Thioesterase TesA-like" evidence="3">
    <location>
        <begin position="24"/>
        <end position="247"/>
    </location>
</feature>
<gene>
    <name evidence="4" type="primary">mbtB3</name>
    <name evidence="4" type="ORF">SRIMR7_39595</name>
</gene>
<dbReference type="InterPro" id="IPR020802">
    <property type="entry name" value="TesA-like"/>
</dbReference>